<gene>
    <name evidence="6" type="ORF">SAMN02745110_00103</name>
</gene>
<dbReference type="AlphaFoldDB" id="A0A1T4K272"/>
<evidence type="ECO:0000256" key="2">
    <source>
        <dbReference type="ARBA" id="ARBA00022573"/>
    </source>
</evidence>
<accession>A0A1T4K272</accession>
<dbReference type="Proteomes" id="UP000189857">
    <property type="component" value="Unassembled WGS sequence"/>
</dbReference>
<dbReference type="RefSeq" id="WP_078785796.1">
    <property type="nucleotide sequence ID" value="NZ_FMTO01000002.1"/>
</dbReference>
<dbReference type="GO" id="GO:0009236">
    <property type="term" value="P:cobalamin biosynthetic process"/>
    <property type="evidence" value="ECO:0007669"/>
    <property type="project" value="UniProtKB-KW"/>
</dbReference>
<dbReference type="InterPro" id="IPR050714">
    <property type="entry name" value="Cobalamin_biosynth_MTase"/>
</dbReference>
<keyword evidence="7" id="KW-1185">Reference proteome</keyword>
<dbReference type="GO" id="GO:0008168">
    <property type="term" value="F:methyltransferase activity"/>
    <property type="evidence" value="ECO:0007669"/>
    <property type="project" value="UniProtKB-KW"/>
</dbReference>
<keyword evidence="2" id="KW-0169">Cobalamin biosynthesis</keyword>
<dbReference type="Gene3D" id="3.40.50.150">
    <property type="entry name" value="Vaccinia Virus protein VP39"/>
    <property type="match status" value="1"/>
</dbReference>
<evidence type="ECO:0000256" key="3">
    <source>
        <dbReference type="ARBA" id="ARBA00022603"/>
    </source>
</evidence>
<dbReference type="EMBL" id="FUXA01000003">
    <property type="protein sequence ID" value="SJZ36469.1"/>
    <property type="molecule type" value="Genomic_DNA"/>
</dbReference>
<evidence type="ECO:0000313" key="6">
    <source>
        <dbReference type="EMBL" id="SJZ36469.1"/>
    </source>
</evidence>
<evidence type="ECO:0000313" key="7">
    <source>
        <dbReference type="Proteomes" id="UP000189857"/>
    </source>
</evidence>
<reference evidence="6 7" key="1">
    <citation type="submission" date="2017-02" db="EMBL/GenBank/DDBJ databases">
        <authorList>
            <person name="Peterson S.W."/>
        </authorList>
    </citation>
    <scope>NUCLEOTIDE SEQUENCE [LARGE SCALE GENOMIC DNA]</scope>
    <source>
        <strain evidence="6 7">ATCC 17233</strain>
    </source>
</reference>
<dbReference type="GO" id="GO:0032259">
    <property type="term" value="P:methylation"/>
    <property type="evidence" value="ECO:0007669"/>
    <property type="project" value="UniProtKB-KW"/>
</dbReference>
<dbReference type="InterPro" id="IPR029063">
    <property type="entry name" value="SAM-dependent_MTases_sf"/>
</dbReference>
<dbReference type="PANTHER" id="PTHR43182:SF1">
    <property type="entry name" value="COBALT-PRECORRIN-7 C(5)-METHYLTRANSFERASE"/>
    <property type="match status" value="1"/>
</dbReference>
<comment type="pathway">
    <text evidence="1">Cofactor biosynthesis; adenosylcobalamin biosynthesis.</text>
</comment>
<evidence type="ECO:0000256" key="1">
    <source>
        <dbReference type="ARBA" id="ARBA00004953"/>
    </source>
</evidence>
<organism evidence="6 7">
    <name type="scientific">Eubacterium ruminantium</name>
    <dbReference type="NCBI Taxonomy" id="42322"/>
    <lineage>
        <taxon>Bacteria</taxon>
        <taxon>Bacillati</taxon>
        <taxon>Bacillota</taxon>
        <taxon>Clostridia</taxon>
        <taxon>Eubacteriales</taxon>
        <taxon>Eubacteriaceae</taxon>
        <taxon>Eubacterium</taxon>
    </lineage>
</organism>
<keyword evidence="4 6" id="KW-0808">Transferase</keyword>
<name>A0A1T4K272_9FIRM</name>
<evidence type="ECO:0000256" key="5">
    <source>
        <dbReference type="ARBA" id="ARBA00022691"/>
    </source>
</evidence>
<keyword evidence="5" id="KW-0949">S-adenosyl-L-methionine</keyword>
<proteinExistence type="predicted"/>
<keyword evidence="3 6" id="KW-0489">Methyltransferase</keyword>
<evidence type="ECO:0000256" key="4">
    <source>
        <dbReference type="ARBA" id="ARBA00022679"/>
    </source>
</evidence>
<dbReference type="OrthoDB" id="1925131at2"/>
<protein>
    <submittedName>
        <fullName evidence="6">Precorrin-6Y C5,15-methyltransferase (Decarboxylating)</fullName>
    </submittedName>
</protein>
<sequence length="301" mass="34307">MSTRTAYNNKEMLAWTAYFADFMETSPEKIKLMNICGKEKNIIPTIETHKRVMIFADSTHENLFYELWEKGIGDYDVWFAEGLIPNDNIKHTKVVELVNKKLTVPSVVFILNENTRESYRIGMKNEFFSKGTVKYVGNEIRAIIMSMLGVDSHDTIAIVSGESIVIESAIIASEGTIIAVEPNEQDQKTMEENVAKFGLHNVNIIPDLSDDSLAKIPVPRLSFIVATKYLEKDIERLITKNPKMQFVIYTLELDVLSTIKDIFERHNIKNMEVTQVTISKTDKNSVFVSQPSPWLITGEIY</sequence>
<dbReference type="PANTHER" id="PTHR43182">
    <property type="entry name" value="COBALT-PRECORRIN-6B C(15)-METHYLTRANSFERASE (DECARBOXYLATING)"/>
    <property type="match status" value="1"/>
</dbReference>